<dbReference type="PANTHER" id="PTHR33090">
    <property type="entry name" value="DUF3774 DOMAIN PROTEIN-RELATED"/>
    <property type="match status" value="1"/>
</dbReference>
<feature type="signal peptide" evidence="1">
    <location>
        <begin position="1"/>
        <end position="19"/>
    </location>
</feature>
<keyword evidence="3" id="KW-1185">Reference proteome</keyword>
<evidence type="ECO:0000256" key="1">
    <source>
        <dbReference type="SAM" id="SignalP"/>
    </source>
</evidence>
<dbReference type="AlphaFoldDB" id="A0A8X8BX43"/>
<dbReference type="OrthoDB" id="691528at2759"/>
<feature type="chain" id="PRO_5036503702" description="Wound-responsive family protein" evidence="1">
    <location>
        <begin position="20"/>
        <end position="375"/>
    </location>
</feature>
<dbReference type="Pfam" id="PF12609">
    <property type="entry name" value="DUF3774"/>
    <property type="match status" value="4"/>
</dbReference>
<protein>
    <recommendedName>
        <fullName evidence="4">Wound-responsive family protein</fullName>
    </recommendedName>
</protein>
<organism evidence="2 3">
    <name type="scientific">Populus tomentosa</name>
    <name type="common">Chinese white poplar</name>
    <dbReference type="NCBI Taxonomy" id="118781"/>
    <lineage>
        <taxon>Eukaryota</taxon>
        <taxon>Viridiplantae</taxon>
        <taxon>Streptophyta</taxon>
        <taxon>Embryophyta</taxon>
        <taxon>Tracheophyta</taxon>
        <taxon>Spermatophyta</taxon>
        <taxon>Magnoliopsida</taxon>
        <taxon>eudicotyledons</taxon>
        <taxon>Gunneridae</taxon>
        <taxon>Pentapetalae</taxon>
        <taxon>rosids</taxon>
        <taxon>fabids</taxon>
        <taxon>Malpighiales</taxon>
        <taxon>Salicaceae</taxon>
        <taxon>Saliceae</taxon>
        <taxon>Populus</taxon>
    </lineage>
</organism>
<reference evidence="2" key="1">
    <citation type="journal article" date="2020" name="bioRxiv">
        <title>Hybrid origin of Populus tomentosa Carr. identified through genome sequencing and phylogenomic analysis.</title>
        <authorList>
            <person name="An X."/>
            <person name="Gao K."/>
            <person name="Chen Z."/>
            <person name="Li J."/>
            <person name="Yang X."/>
            <person name="Yang X."/>
            <person name="Zhou J."/>
            <person name="Guo T."/>
            <person name="Zhao T."/>
            <person name="Huang S."/>
            <person name="Miao D."/>
            <person name="Khan W.U."/>
            <person name="Rao P."/>
            <person name="Ye M."/>
            <person name="Lei B."/>
            <person name="Liao W."/>
            <person name="Wang J."/>
            <person name="Ji L."/>
            <person name="Li Y."/>
            <person name="Guo B."/>
            <person name="Mustafa N.S."/>
            <person name="Li S."/>
            <person name="Yun Q."/>
            <person name="Keller S.R."/>
            <person name="Mao J."/>
            <person name="Zhang R."/>
            <person name="Strauss S.H."/>
        </authorList>
    </citation>
    <scope>NUCLEOTIDE SEQUENCE</scope>
    <source>
        <strain evidence="2">GM15</strain>
        <tissue evidence="2">Leaf</tissue>
    </source>
</reference>
<evidence type="ECO:0000313" key="2">
    <source>
        <dbReference type="EMBL" id="KAG6738966.1"/>
    </source>
</evidence>
<dbReference type="InterPro" id="IPR022251">
    <property type="entry name" value="DUF3774_wound-induced"/>
</dbReference>
<proteinExistence type="predicted"/>
<dbReference type="EMBL" id="JAAWWB010000037">
    <property type="protein sequence ID" value="KAG6738966.1"/>
    <property type="molecule type" value="Genomic_DNA"/>
</dbReference>
<comment type="caution">
    <text evidence="2">The sequence shown here is derived from an EMBL/GenBank/DDBJ whole genome shotgun (WGS) entry which is preliminary data.</text>
</comment>
<dbReference type="Proteomes" id="UP000886885">
    <property type="component" value="Chromosome 19A"/>
</dbReference>
<keyword evidence="1" id="KW-0732">Signal</keyword>
<sequence>MSSASKAWLVAAAIGGVEALKDQGFCRWNYTLRSLRQHAKNHVGSISQANKKLPYSSSAIISSKFKEEKAKQSEESLRKGDDHSPDILIYTNPTSKEFPARWFYITVTEKMSSASKAWLVAAAVGGVEALKDQGFCRWNYTLRSLHQHAKNHVRSASQAKKLSSSSSAMISNKIKEVKAKQSEESLRKVMYLSCWEKMSSASKAWLVAAAIGGVEALKDQGFCRWNYTLRSLHQHAKNQVGSISQANKKLPYSSSAIISSKFKEEKAKQSEESLRKVMYLSCWVTEKMSSASKAWLVAAAVGGIEALKDQGFCRWNYTLRSLHQHAKNHVRSASQAKKLSSSSSAMISNKIKEVKAKQSEESLRKVMYLSCWGPY</sequence>
<accession>A0A8X8BX43</accession>
<gene>
    <name evidence="2" type="ORF">POTOM_058601</name>
</gene>
<name>A0A8X8BX43_POPTO</name>
<evidence type="ECO:0008006" key="4">
    <source>
        <dbReference type="Google" id="ProtNLM"/>
    </source>
</evidence>
<evidence type="ECO:0000313" key="3">
    <source>
        <dbReference type="Proteomes" id="UP000886885"/>
    </source>
</evidence>